<dbReference type="Pfam" id="PF10988">
    <property type="entry name" value="DUF2807"/>
    <property type="match status" value="1"/>
</dbReference>
<reference evidence="4" key="1">
    <citation type="journal article" date="2019" name="Int. J. Syst. Evol. Microbiol.">
        <title>The Global Catalogue of Microorganisms (GCM) 10K type strain sequencing project: providing services to taxonomists for standard genome sequencing and annotation.</title>
        <authorList>
            <consortium name="The Broad Institute Genomics Platform"/>
            <consortium name="The Broad Institute Genome Sequencing Center for Infectious Disease"/>
            <person name="Wu L."/>
            <person name="Ma J."/>
        </authorList>
    </citation>
    <scope>NUCLEOTIDE SEQUENCE [LARGE SCALE GENOMIC DNA]</scope>
    <source>
        <strain evidence="4">KCTC 12708</strain>
    </source>
</reference>
<dbReference type="Proteomes" id="UP000615593">
    <property type="component" value="Unassembled WGS sequence"/>
</dbReference>
<organism evidence="3 4">
    <name type="scientific">Mesonia mobilis</name>
    <dbReference type="NCBI Taxonomy" id="369791"/>
    <lineage>
        <taxon>Bacteria</taxon>
        <taxon>Pseudomonadati</taxon>
        <taxon>Bacteroidota</taxon>
        <taxon>Flavobacteriia</taxon>
        <taxon>Flavobacteriales</taxon>
        <taxon>Flavobacteriaceae</taxon>
        <taxon>Mesonia</taxon>
    </lineage>
</organism>
<gene>
    <name evidence="3" type="ORF">GCM10008088_21950</name>
</gene>
<dbReference type="InterPro" id="IPR021255">
    <property type="entry name" value="DUF2807"/>
</dbReference>
<name>A0ABQ3BX25_9FLAO</name>
<keyword evidence="4" id="KW-1185">Reference proteome</keyword>
<evidence type="ECO:0000256" key="1">
    <source>
        <dbReference type="SAM" id="SignalP"/>
    </source>
</evidence>
<dbReference type="Gene3D" id="2.160.20.120">
    <property type="match status" value="1"/>
</dbReference>
<evidence type="ECO:0000313" key="4">
    <source>
        <dbReference type="Proteomes" id="UP000615593"/>
    </source>
</evidence>
<sequence>MKKLLFLFLLSLSASVFAQETEIAINEEFSEIKIYSKIQATLIPSTENKIVATGFDKDEIEAKVKGNTLKIRLGLGNIWSETDTKIKVYYKTAEVVDANEGAYVEIAEHVEQPLLTLNSQEGAQIIAGYLNVEKLEVKSVTGGYVQTRGNAKEQIIEVKTGGQYDGEDLETKTTEVKVQAGGNAEIKTSAYCKAKVQAGGNINIYGDPEKVDQKVTLGGNINLR</sequence>
<proteinExistence type="predicted"/>
<accession>A0ABQ3BX25</accession>
<evidence type="ECO:0000313" key="3">
    <source>
        <dbReference type="EMBL" id="GGZ60074.1"/>
    </source>
</evidence>
<comment type="caution">
    <text evidence="3">The sequence shown here is derived from an EMBL/GenBank/DDBJ whole genome shotgun (WGS) entry which is preliminary data.</text>
</comment>
<dbReference type="EMBL" id="BMWY01000006">
    <property type="protein sequence ID" value="GGZ60074.1"/>
    <property type="molecule type" value="Genomic_DNA"/>
</dbReference>
<feature type="chain" id="PRO_5046379821" evidence="1">
    <location>
        <begin position="19"/>
        <end position="224"/>
    </location>
</feature>
<feature type="domain" description="Putative auto-transporter adhesin head GIN" evidence="2">
    <location>
        <begin position="28"/>
        <end position="208"/>
    </location>
</feature>
<dbReference type="RefSeq" id="WP_027885262.1">
    <property type="nucleotide sequence ID" value="NZ_BMWY01000006.1"/>
</dbReference>
<feature type="signal peptide" evidence="1">
    <location>
        <begin position="1"/>
        <end position="18"/>
    </location>
</feature>
<keyword evidence="1" id="KW-0732">Signal</keyword>
<evidence type="ECO:0000259" key="2">
    <source>
        <dbReference type="Pfam" id="PF10988"/>
    </source>
</evidence>
<dbReference type="GeneID" id="94369858"/>
<protein>
    <submittedName>
        <fullName evidence="3">DUF2807 domain-containing protein</fullName>
    </submittedName>
</protein>